<gene>
    <name evidence="2" type="ORF">DERYTH_LOCUS11790</name>
</gene>
<dbReference type="EMBL" id="CAJVPY010007456">
    <property type="protein sequence ID" value="CAG8680749.1"/>
    <property type="molecule type" value="Genomic_DNA"/>
</dbReference>
<evidence type="ECO:0000313" key="3">
    <source>
        <dbReference type="Proteomes" id="UP000789405"/>
    </source>
</evidence>
<dbReference type="Gene3D" id="3.60.10.10">
    <property type="entry name" value="Endonuclease/exonuclease/phosphatase"/>
    <property type="match status" value="1"/>
</dbReference>
<feature type="region of interest" description="Disordered" evidence="1">
    <location>
        <begin position="97"/>
        <end position="117"/>
    </location>
</feature>
<evidence type="ECO:0000313" key="2">
    <source>
        <dbReference type="EMBL" id="CAG8680749.1"/>
    </source>
</evidence>
<comment type="caution">
    <text evidence="2">The sequence shown here is derived from an EMBL/GenBank/DDBJ whole genome shotgun (WGS) entry which is preliminary data.</text>
</comment>
<dbReference type="SUPFAM" id="SSF56219">
    <property type="entry name" value="DNase I-like"/>
    <property type="match status" value="1"/>
</dbReference>
<protein>
    <submittedName>
        <fullName evidence="2">10511_t:CDS:1</fullName>
    </submittedName>
</protein>
<dbReference type="AlphaFoldDB" id="A0A9N9EKK0"/>
<accession>A0A9N9EKK0</accession>
<reference evidence="2" key="1">
    <citation type="submission" date="2021-06" db="EMBL/GenBank/DDBJ databases">
        <authorList>
            <person name="Kallberg Y."/>
            <person name="Tangrot J."/>
            <person name="Rosling A."/>
        </authorList>
    </citation>
    <scope>NUCLEOTIDE SEQUENCE</scope>
    <source>
        <strain evidence="2">MA453B</strain>
    </source>
</reference>
<sequence>NRTSLLDYWTVPIVTASRYRLDRSSAQVPIGIVVKEPTITEVQEELPKENILVTKKNDETDDKLKSLYIQEEVENQLSLNKAPRDELTMEDQARTFALQKSDTNEKENTPPNINDEGFITPFESIWTDKTAILAGRRDLKLQNPQTSHEGRVITADILYKKHLFKITNVYASPNMKDMTTFFKNWIPSFDEDKINIIAGDFNTNLDPTINRISQANAQNDSSRLKLKRLLNNFLDSASLLEKKPFLTFYQNTRNNQSMAICLDYIFIDENYDFLTETQTTY</sequence>
<keyword evidence="3" id="KW-1185">Reference proteome</keyword>
<feature type="non-terminal residue" evidence="2">
    <location>
        <position position="281"/>
    </location>
</feature>
<dbReference type="Proteomes" id="UP000789405">
    <property type="component" value="Unassembled WGS sequence"/>
</dbReference>
<dbReference type="InterPro" id="IPR036691">
    <property type="entry name" value="Endo/exonu/phosph_ase_sf"/>
</dbReference>
<name>A0A9N9EKK0_9GLOM</name>
<proteinExistence type="predicted"/>
<organism evidence="2 3">
    <name type="scientific">Dentiscutata erythropus</name>
    <dbReference type="NCBI Taxonomy" id="1348616"/>
    <lineage>
        <taxon>Eukaryota</taxon>
        <taxon>Fungi</taxon>
        <taxon>Fungi incertae sedis</taxon>
        <taxon>Mucoromycota</taxon>
        <taxon>Glomeromycotina</taxon>
        <taxon>Glomeromycetes</taxon>
        <taxon>Diversisporales</taxon>
        <taxon>Gigasporaceae</taxon>
        <taxon>Dentiscutata</taxon>
    </lineage>
</organism>
<evidence type="ECO:0000256" key="1">
    <source>
        <dbReference type="SAM" id="MobiDB-lite"/>
    </source>
</evidence>